<keyword evidence="2" id="KW-1003">Cell membrane</keyword>
<evidence type="ECO:0000256" key="4">
    <source>
        <dbReference type="ARBA" id="ARBA00022989"/>
    </source>
</evidence>
<feature type="transmembrane region" description="Helical" evidence="6">
    <location>
        <begin position="90"/>
        <end position="109"/>
    </location>
</feature>
<evidence type="ECO:0000256" key="2">
    <source>
        <dbReference type="ARBA" id="ARBA00022475"/>
    </source>
</evidence>
<feature type="transmembrane region" description="Helical" evidence="6">
    <location>
        <begin position="233"/>
        <end position="252"/>
    </location>
</feature>
<dbReference type="PANTHER" id="PTHR30250:SF11">
    <property type="entry name" value="O-ANTIGEN TRANSPORTER-RELATED"/>
    <property type="match status" value="1"/>
</dbReference>
<evidence type="ECO:0000256" key="3">
    <source>
        <dbReference type="ARBA" id="ARBA00022692"/>
    </source>
</evidence>
<gene>
    <name evidence="7" type="ORF">IP97_01489</name>
</gene>
<feature type="transmembrane region" description="Helical" evidence="6">
    <location>
        <begin position="346"/>
        <end position="370"/>
    </location>
</feature>
<evidence type="ECO:0000313" key="8">
    <source>
        <dbReference type="Proteomes" id="UP000315312"/>
    </source>
</evidence>
<feature type="transmembrane region" description="Helical" evidence="6">
    <location>
        <begin position="272"/>
        <end position="295"/>
    </location>
</feature>
<name>A0A562KHC7_9FLAO</name>
<keyword evidence="3 6" id="KW-0812">Transmembrane</keyword>
<dbReference type="PANTHER" id="PTHR30250">
    <property type="entry name" value="PST FAMILY PREDICTED COLANIC ACID TRANSPORTER"/>
    <property type="match status" value="1"/>
</dbReference>
<dbReference type="Proteomes" id="UP000315312">
    <property type="component" value="Unassembled WGS sequence"/>
</dbReference>
<dbReference type="RefSeq" id="WP_133609033.1">
    <property type="nucleotide sequence ID" value="NZ_SNZC01000002.1"/>
</dbReference>
<feature type="transmembrane region" description="Helical" evidence="6">
    <location>
        <begin position="9"/>
        <end position="28"/>
    </location>
</feature>
<evidence type="ECO:0000256" key="6">
    <source>
        <dbReference type="SAM" id="Phobius"/>
    </source>
</evidence>
<feature type="transmembrane region" description="Helical" evidence="6">
    <location>
        <begin position="377"/>
        <end position="399"/>
    </location>
</feature>
<feature type="transmembrane region" description="Helical" evidence="6">
    <location>
        <begin position="162"/>
        <end position="183"/>
    </location>
</feature>
<organism evidence="7 8">
    <name type="scientific">Flavobacterium cheniae</name>
    <dbReference type="NCBI Taxonomy" id="295428"/>
    <lineage>
        <taxon>Bacteria</taxon>
        <taxon>Pseudomonadati</taxon>
        <taxon>Bacteroidota</taxon>
        <taxon>Flavobacteriia</taxon>
        <taxon>Flavobacteriales</taxon>
        <taxon>Flavobacteriaceae</taxon>
        <taxon>Flavobacterium</taxon>
    </lineage>
</organism>
<dbReference type="AlphaFoldDB" id="A0A562KHC7"/>
<reference evidence="7 8" key="1">
    <citation type="journal article" date="2015" name="Stand. Genomic Sci.">
        <title>Genomic Encyclopedia of Bacterial and Archaeal Type Strains, Phase III: the genomes of soil and plant-associated and newly described type strains.</title>
        <authorList>
            <person name="Whitman W.B."/>
            <person name="Woyke T."/>
            <person name="Klenk H.P."/>
            <person name="Zhou Y."/>
            <person name="Lilburn T.G."/>
            <person name="Beck B.J."/>
            <person name="De Vos P."/>
            <person name="Vandamme P."/>
            <person name="Eisen J.A."/>
            <person name="Garrity G."/>
            <person name="Hugenholtz P."/>
            <person name="Kyrpides N.C."/>
        </authorList>
    </citation>
    <scope>NUCLEOTIDE SEQUENCE [LARGE SCALE GENOMIC DNA]</scope>
    <source>
        <strain evidence="7 8">CGMCC 1.6844</strain>
    </source>
</reference>
<sequence>MLKRISDNHLIMSGIYKGISGISLFVSIRILLDYLGDENYGLWVLVFTLFQLVLLMDFGIQSSLKTKIPVLVHEEKFELIKSYIKSTYKISGYIAIFIFLSFFLLSLVIDLKSIFNIDFHSNLFVSFLFILNVFFFCINFVANIHKSLYVAYLKGKYSEESLAVNQIGLLVLFFLFITFFPKINATEKLIAISIINGLFTFLVNLFYTFRFFKMTSLNLVTKLKTGSEFLKGILKLGFKYMIIQVCFALMFYSDNYIISSAFNPESVSPYEVVSKLFQFPLMILFAAISPLWSMFAKNYIEKNKSALLNSFKKFNYFFIVICVLVSIGMIISPFIISIWIKEAIVIPTYLILLTGIVTLLRIFATFYSFFLNGIGNLNTYISILVISVLVKIPLSYFFVDLGFGINSVVISTLILMLLWVLIIPYKCYALVNKLSENE</sequence>
<evidence type="ECO:0000256" key="5">
    <source>
        <dbReference type="ARBA" id="ARBA00023136"/>
    </source>
</evidence>
<feature type="transmembrane region" description="Helical" evidence="6">
    <location>
        <begin position="316"/>
        <end position="340"/>
    </location>
</feature>
<keyword evidence="4 6" id="KW-1133">Transmembrane helix</keyword>
<proteinExistence type="predicted"/>
<keyword evidence="8" id="KW-1185">Reference proteome</keyword>
<dbReference type="InterPro" id="IPR050833">
    <property type="entry name" value="Poly_Biosynth_Transport"/>
</dbReference>
<feature type="transmembrane region" description="Helical" evidence="6">
    <location>
        <begin position="121"/>
        <end position="142"/>
    </location>
</feature>
<comment type="subcellular location">
    <subcellularLocation>
        <location evidence="1">Cell membrane</location>
        <topology evidence="1">Multi-pass membrane protein</topology>
    </subcellularLocation>
</comment>
<comment type="caution">
    <text evidence="7">The sequence shown here is derived from an EMBL/GenBank/DDBJ whole genome shotgun (WGS) entry which is preliminary data.</text>
</comment>
<dbReference type="GO" id="GO:0005886">
    <property type="term" value="C:plasma membrane"/>
    <property type="evidence" value="ECO:0007669"/>
    <property type="project" value="UniProtKB-SubCell"/>
</dbReference>
<keyword evidence="5 6" id="KW-0472">Membrane</keyword>
<feature type="transmembrane region" description="Helical" evidence="6">
    <location>
        <begin position="189"/>
        <end position="212"/>
    </location>
</feature>
<protein>
    <submittedName>
        <fullName evidence="7">Na+-driven multidrug efflux pump</fullName>
    </submittedName>
</protein>
<dbReference type="EMBL" id="VLKM01000005">
    <property type="protein sequence ID" value="TWH94777.1"/>
    <property type="molecule type" value="Genomic_DNA"/>
</dbReference>
<dbReference type="Pfam" id="PF01943">
    <property type="entry name" value="Polysacc_synt"/>
    <property type="match status" value="1"/>
</dbReference>
<evidence type="ECO:0000256" key="1">
    <source>
        <dbReference type="ARBA" id="ARBA00004651"/>
    </source>
</evidence>
<feature type="transmembrane region" description="Helical" evidence="6">
    <location>
        <begin position="40"/>
        <end position="60"/>
    </location>
</feature>
<feature type="transmembrane region" description="Helical" evidence="6">
    <location>
        <begin position="405"/>
        <end position="425"/>
    </location>
</feature>
<evidence type="ECO:0000313" key="7">
    <source>
        <dbReference type="EMBL" id="TWH94777.1"/>
    </source>
</evidence>
<dbReference type="OrthoDB" id="512217at2"/>
<accession>A0A562KHC7</accession>
<dbReference type="InterPro" id="IPR002797">
    <property type="entry name" value="Polysacc_synth"/>
</dbReference>